<keyword evidence="4 7" id="KW-1133">Transmembrane helix</keyword>
<feature type="transmembrane region" description="Helical" evidence="7">
    <location>
        <begin position="333"/>
        <end position="351"/>
    </location>
</feature>
<feature type="transmembrane region" description="Helical" evidence="7">
    <location>
        <begin position="12"/>
        <end position="35"/>
    </location>
</feature>
<keyword evidence="9" id="KW-1185">Reference proteome</keyword>
<protein>
    <submittedName>
        <fullName evidence="8">MFS transporter</fullName>
    </submittedName>
</protein>
<evidence type="ECO:0000256" key="1">
    <source>
        <dbReference type="ARBA" id="ARBA00004651"/>
    </source>
</evidence>
<accession>A0A3M0BZM1</accession>
<evidence type="ECO:0000256" key="2">
    <source>
        <dbReference type="ARBA" id="ARBA00022475"/>
    </source>
</evidence>
<dbReference type="Proteomes" id="UP000271227">
    <property type="component" value="Unassembled WGS sequence"/>
</dbReference>
<evidence type="ECO:0000313" key="8">
    <source>
        <dbReference type="EMBL" id="RMB02035.1"/>
    </source>
</evidence>
<dbReference type="Gene3D" id="1.20.1250.20">
    <property type="entry name" value="MFS general substrate transporter like domains"/>
    <property type="match status" value="1"/>
</dbReference>
<feature type="transmembrane region" description="Helical" evidence="7">
    <location>
        <begin position="47"/>
        <end position="67"/>
    </location>
</feature>
<proteinExistence type="predicted"/>
<feature type="transmembrane region" description="Helical" evidence="7">
    <location>
        <begin position="357"/>
        <end position="379"/>
    </location>
</feature>
<evidence type="ECO:0000313" key="9">
    <source>
        <dbReference type="Proteomes" id="UP000271227"/>
    </source>
</evidence>
<dbReference type="EMBL" id="REFR01000015">
    <property type="protein sequence ID" value="RMB02035.1"/>
    <property type="molecule type" value="Genomic_DNA"/>
</dbReference>
<feature type="transmembrane region" description="Helical" evidence="7">
    <location>
        <begin position="266"/>
        <end position="288"/>
    </location>
</feature>
<feature type="transmembrane region" description="Helical" evidence="7">
    <location>
        <begin position="74"/>
        <end position="95"/>
    </location>
</feature>
<feature type="transmembrane region" description="Helical" evidence="7">
    <location>
        <begin position="194"/>
        <end position="212"/>
    </location>
</feature>
<organism evidence="8 9">
    <name type="scientific">Eilatimonas milleporae</name>
    <dbReference type="NCBI Taxonomy" id="911205"/>
    <lineage>
        <taxon>Bacteria</taxon>
        <taxon>Pseudomonadati</taxon>
        <taxon>Pseudomonadota</taxon>
        <taxon>Alphaproteobacteria</taxon>
        <taxon>Kordiimonadales</taxon>
        <taxon>Kordiimonadaceae</taxon>
        <taxon>Eilatimonas</taxon>
    </lineage>
</organism>
<feature type="transmembrane region" description="Helical" evidence="7">
    <location>
        <begin position="101"/>
        <end position="119"/>
    </location>
</feature>
<feature type="region of interest" description="Disordered" evidence="6">
    <location>
        <begin position="220"/>
        <end position="240"/>
    </location>
</feature>
<dbReference type="OrthoDB" id="69054at2"/>
<feature type="transmembrane region" description="Helical" evidence="7">
    <location>
        <begin position="140"/>
        <end position="162"/>
    </location>
</feature>
<comment type="subcellular location">
    <subcellularLocation>
        <location evidence="1">Cell membrane</location>
        <topology evidence="1">Multi-pass membrane protein</topology>
    </subcellularLocation>
</comment>
<dbReference type="InterPro" id="IPR036259">
    <property type="entry name" value="MFS_trans_sf"/>
</dbReference>
<sequence>MIQLFKDRNFLIFWIGELVSVIGDHISLIAFPWLVLQMTGSPAMTGLVFAAQGLPRAVLMLAGGAVVDRTSPRAVMLATNWIRCALVMTLAYMIFTDTAGPAFVFVIALAFGIADAFFYPASTSIIPSLVKPEQLQAGNAVVHMTAHLAVALGPIIAGLVIAGEIGDMSHGAAPVPAADTAGGYQQDRPGLARAFFLDGLTFAVSGLTLALIRTRSLKQQDANGEHDGQETAETTQTTGSVNKKTSMFRDVVAVMRHIWAQPPVRLCFIGIMALEFFYQAPIFVGLPALAKERFLDGARIYGLEIGAWGMGAFIGSLLGGMVRPIPPKWLPRAMFAAFIFSGATLGMVAYFEAYQVAMILFFCAGLGDSFVWIQFISWLQRITPGHMMGRVMSMLMFMAIGLLPVANMAMGLLFELHVIRTMYGASLAIITICLIAVLHPDARKTVPPLDSGKATGTA</sequence>
<name>A0A3M0BZM1_9PROT</name>
<dbReference type="RefSeq" id="WP_121940168.1">
    <property type="nucleotide sequence ID" value="NZ_REFR01000015.1"/>
</dbReference>
<dbReference type="Pfam" id="PF07690">
    <property type="entry name" value="MFS_1"/>
    <property type="match status" value="1"/>
</dbReference>
<feature type="transmembrane region" description="Helical" evidence="7">
    <location>
        <begin position="391"/>
        <end position="414"/>
    </location>
</feature>
<dbReference type="GO" id="GO:0005886">
    <property type="term" value="C:plasma membrane"/>
    <property type="evidence" value="ECO:0007669"/>
    <property type="project" value="UniProtKB-SubCell"/>
</dbReference>
<dbReference type="GO" id="GO:0022857">
    <property type="term" value="F:transmembrane transporter activity"/>
    <property type="evidence" value="ECO:0007669"/>
    <property type="project" value="InterPro"/>
</dbReference>
<dbReference type="AlphaFoldDB" id="A0A3M0BZM1"/>
<dbReference type="InterPro" id="IPR011701">
    <property type="entry name" value="MFS"/>
</dbReference>
<comment type="caution">
    <text evidence="8">The sequence shown here is derived from an EMBL/GenBank/DDBJ whole genome shotgun (WGS) entry which is preliminary data.</text>
</comment>
<evidence type="ECO:0000256" key="4">
    <source>
        <dbReference type="ARBA" id="ARBA00022989"/>
    </source>
</evidence>
<keyword evidence="2" id="KW-1003">Cell membrane</keyword>
<evidence type="ECO:0000256" key="5">
    <source>
        <dbReference type="ARBA" id="ARBA00023136"/>
    </source>
</evidence>
<dbReference type="CDD" id="cd06173">
    <property type="entry name" value="MFS_MefA_like"/>
    <property type="match status" value="1"/>
</dbReference>
<keyword evidence="3 7" id="KW-0812">Transmembrane</keyword>
<keyword evidence="5 7" id="KW-0472">Membrane</keyword>
<dbReference type="PANTHER" id="PTHR23513:SF6">
    <property type="entry name" value="MAJOR FACILITATOR SUPERFAMILY ASSOCIATED DOMAIN-CONTAINING PROTEIN"/>
    <property type="match status" value="1"/>
</dbReference>
<evidence type="ECO:0000256" key="3">
    <source>
        <dbReference type="ARBA" id="ARBA00022692"/>
    </source>
</evidence>
<dbReference type="PANTHER" id="PTHR23513">
    <property type="entry name" value="INTEGRAL MEMBRANE EFFLUX PROTEIN-RELATED"/>
    <property type="match status" value="1"/>
</dbReference>
<feature type="transmembrane region" description="Helical" evidence="7">
    <location>
        <begin position="300"/>
        <end position="321"/>
    </location>
</feature>
<evidence type="ECO:0000256" key="6">
    <source>
        <dbReference type="SAM" id="MobiDB-lite"/>
    </source>
</evidence>
<feature type="transmembrane region" description="Helical" evidence="7">
    <location>
        <begin position="420"/>
        <end position="438"/>
    </location>
</feature>
<dbReference type="InParanoid" id="A0A3M0BZM1"/>
<reference evidence="8 9" key="1">
    <citation type="submission" date="2018-10" db="EMBL/GenBank/DDBJ databases">
        <title>Genomic Encyclopedia of Archaeal and Bacterial Type Strains, Phase II (KMG-II): from individual species to whole genera.</title>
        <authorList>
            <person name="Goeker M."/>
        </authorList>
    </citation>
    <scope>NUCLEOTIDE SEQUENCE [LARGE SCALE GENOMIC DNA]</scope>
    <source>
        <strain evidence="8 9">DSM 25217</strain>
    </source>
</reference>
<gene>
    <name evidence="8" type="ORF">BXY39_3547</name>
</gene>
<evidence type="ECO:0000256" key="7">
    <source>
        <dbReference type="SAM" id="Phobius"/>
    </source>
</evidence>
<dbReference type="SUPFAM" id="SSF103473">
    <property type="entry name" value="MFS general substrate transporter"/>
    <property type="match status" value="1"/>
</dbReference>